<dbReference type="EMBL" id="ARXV01000008">
    <property type="protein sequence ID" value="KGD64499.1"/>
    <property type="molecule type" value="Genomic_DNA"/>
</dbReference>
<gene>
    <name evidence="1" type="ORF">Y5S_02254</name>
</gene>
<protein>
    <submittedName>
        <fullName evidence="1">Uncharacterized protein</fullName>
    </submittedName>
</protein>
<proteinExistence type="predicted"/>
<sequence>MNIAITINKMLHRGLAGIKTGQTPAPNTLPPRRDAVGVLANPGLGCARVTVGGCLQAKGLEAKPFACKHAPTALLPAINLLRSSYFLPSVHIHADRLSLSHSESTTNARSRGEWTSAFGDLLHLWERRFRRERPCQALPRILSHNTLKPIVH</sequence>
<organism evidence="1 2">
    <name type="scientific">Alcanivorax nanhaiticus</name>
    <dbReference type="NCBI Taxonomy" id="1177154"/>
    <lineage>
        <taxon>Bacteria</taxon>
        <taxon>Pseudomonadati</taxon>
        <taxon>Pseudomonadota</taxon>
        <taxon>Gammaproteobacteria</taxon>
        <taxon>Oceanospirillales</taxon>
        <taxon>Alcanivoracaceae</taxon>
        <taxon>Alcanivorax</taxon>
    </lineage>
</organism>
<reference evidence="1 2" key="1">
    <citation type="submission" date="2012-09" db="EMBL/GenBank/DDBJ databases">
        <title>Genome Sequence of alkane-degrading Bacterium Alcanivorax sp. 19-m-6.</title>
        <authorList>
            <person name="Lai Q."/>
            <person name="Shao Z."/>
        </authorList>
    </citation>
    <scope>NUCLEOTIDE SEQUENCE [LARGE SCALE GENOMIC DNA]</scope>
    <source>
        <strain evidence="1 2">19-m-6</strain>
    </source>
</reference>
<comment type="caution">
    <text evidence="1">The sequence shown here is derived from an EMBL/GenBank/DDBJ whole genome shotgun (WGS) entry which is preliminary data.</text>
</comment>
<dbReference type="AlphaFoldDB" id="A0A095SJJ2"/>
<dbReference type="Proteomes" id="UP000029444">
    <property type="component" value="Unassembled WGS sequence"/>
</dbReference>
<dbReference type="STRING" id="1177154.Y5S_02254"/>
<name>A0A095SJJ2_9GAMM</name>
<keyword evidence="2" id="KW-1185">Reference proteome</keyword>
<accession>A0A095SJJ2</accession>
<evidence type="ECO:0000313" key="1">
    <source>
        <dbReference type="EMBL" id="KGD64499.1"/>
    </source>
</evidence>
<evidence type="ECO:0000313" key="2">
    <source>
        <dbReference type="Proteomes" id="UP000029444"/>
    </source>
</evidence>